<comment type="caution">
    <text evidence="2">The sequence shown here is derived from an EMBL/GenBank/DDBJ whole genome shotgun (WGS) entry which is preliminary data.</text>
</comment>
<evidence type="ECO:0000313" key="2">
    <source>
        <dbReference type="EMBL" id="MFA1610824.1"/>
    </source>
</evidence>
<reference evidence="2 3" key="1">
    <citation type="submission" date="2024-08" db="EMBL/GenBank/DDBJ databases">
        <title>Halobellus sp. MBLA0158 whole genome sequence.</title>
        <authorList>
            <person name="Hwang C.Y."/>
            <person name="Cho E.-S."/>
            <person name="Seo M.-J."/>
        </authorList>
    </citation>
    <scope>NUCLEOTIDE SEQUENCE [LARGE SCALE GENOMIC DNA]</scope>
    <source>
        <strain evidence="2 3">MBLA0158</strain>
    </source>
</reference>
<dbReference type="Pfam" id="PF23921">
    <property type="entry name" value="DUF7260"/>
    <property type="match status" value="1"/>
</dbReference>
<sequence length="181" mass="21153">MSLPFFEDEYAESYREALRREFGPEFETVLFNDECFTPSAKDALLDRIDRAKQQRNSLLRSCERELESVTDVGAELESIAEEVRFYEDAHFAEQDFGTLDAYRSHLLRLEDACEDLTADRQATIRHHRTTHGLTQDCCDLPEYLYDDLEHNYPILYLCSDVLGRVRELHDRTETAIVATFE</sequence>
<dbReference type="AlphaFoldDB" id="A0ABD5MAY9"/>
<dbReference type="Proteomes" id="UP001570511">
    <property type="component" value="Unassembled WGS sequence"/>
</dbReference>
<proteinExistence type="predicted"/>
<dbReference type="EMBL" id="JBGNYA010000001">
    <property type="protein sequence ID" value="MFA1610824.1"/>
    <property type="molecule type" value="Genomic_DNA"/>
</dbReference>
<gene>
    <name evidence="2" type="ORF">OS889_07405</name>
</gene>
<evidence type="ECO:0000313" key="3">
    <source>
        <dbReference type="Proteomes" id="UP001570511"/>
    </source>
</evidence>
<organism evidence="2 3">
    <name type="scientific">Halobellus rubicundus</name>
    <dbReference type="NCBI Taxonomy" id="2996466"/>
    <lineage>
        <taxon>Archaea</taxon>
        <taxon>Methanobacteriati</taxon>
        <taxon>Methanobacteriota</taxon>
        <taxon>Stenosarchaea group</taxon>
        <taxon>Halobacteria</taxon>
        <taxon>Halobacteriales</taxon>
        <taxon>Haloferacaceae</taxon>
        <taxon>Halobellus</taxon>
    </lineage>
</organism>
<keyword evidence="3" id="KW-1185">Reference proteome</keyword>
<name>A0ABD5MAY9_9EURY</name>
<dbReference type="InterPro" id="IPR055684">
    <property type="entry name" value="DUF7260"/>
</dbReference>
<feature type="domain" description="DUF7260" evidence="1">
    <location>
        <begin position="1"/>
        <end position="168"/>
    </location>
</feature>
<evidence type="ECO:0000259" key="1">
    <source>
        <dbReference type="Pfam" id="PF23921"/>
    </source>
</evidence>
<accession>A0ABD5MAY9</accession>
<protein>
    <recommendedName>
        <fullName evidence="1">DUF7260 domain-containing protein</fullName>
    </recommendedName>
</protein>